<keyword evidence="8" id="KW-0472">Membrane</keyword>
<evidence type="ECO:0000256" key="11">
    <source>
        <dbReference type="ARBA" id="ARBA00034535"/>
    </source>
</evidence>
<dbReference type="GO" id="GO:1990429">
    <property type="term" value="C:peroxisomal importomer complex"/>
    <property type="evidence" value="ECO:0007669"/>
    <property type="project" value="TreeGrafter"/>
</dbReference>
<evidence type="ECO:0000256" key="5">
    <source>
        <dbReference type="ARBA" id="ARBA00022927"/>
    </source>
</evidence>
<proteinExistence type="inferred from homology"/>
<evidence type="ECO:0000256" key="6">
    <source>
        <dbReference type="ARBA" id="ARBA00022989"/>
    </source>
</evidence>
<evidence type="ECO:0000256" key="1">
    <source>
        <dbReference type="ARBA" id="ARBA00006033"/>
    </source>
</evidence>
<keyword evidence="5" id="KW-0653">Protein transport</keyword>
<dbReference type="GO" id="GO:0005778">
    <property type="term" value="C:peroxisomal membrane"/>
    <property type="evidence" value="ECO:0007669"/>
    <property type="project" value="UniProtKB-SubCell"/>
</dbReference>
<dbReference type="InterPro" id="IPR001452">
    <property type="entry name" value="SH3_domain"/>
</dbReference>
<accession>A0A8J2LXU8</accession>
<comment type="caution">
    <text evidence="15">The sequence shown here is derived from an EMBL/GenBank/DDBJ whole genome shotgun (WGS) entry which is preliminary data.</text>
</comment>
<feature type="domain" description="SH3" evidence="14">
    <location>
        <begin position="304"/>
        <end position="368"/>
    </location>
</feature>
<evidence type="ECO:0000313" key="16">
    <source>
        <dbReference type="Proteomes" id="UP000708208"/>
    </source>
</evidence>
<dbReference type="PANTHER" id="PTHR19332">
    <property type="entry name" value="PEROXISOMAL MEMBRANE PROTEIN PEX13"/>
    <property type="match status" value="1"/>
</dbReference>
<evidence type="ECO:0000256" key="4">
    <source>
        <dbReference type="ARBA" id="ARBA00022692"/>
    </source>
</evidence>
<evidence type="ECO:0000256" key="13">
    <source>
        <dbReference type="PROSITE-ProRule" id="PRU00192"/>
    </source>
</evidence>
<dbReference type="Pfam" id="PF04088">
    <property type="entry name" value="Peroxin-13_N"/>
    <property type="match status" value="1"/>
</dbReference>
<reference evidence="15" key="1">
    <citation type="submission" date="2021-06" db="EMBL/GenBank/DDBJ databases">
        <authorList>
            <person name="Hodson N. C."/>
            <person name="Mongue J. A."/>
            <person name="Jaron S. K."/>
        </authorList>
    </citation>
    <scope>NUCLEOTIDE SEQUENCE</scope>
</reference>
<keyword evidence="4" id="KW-0812">Transmembrane</keyword>
<dbReference type="PANTHER" id="PTHR19332:SF1">
    <property type="entry name" value="PEROXISOMAL MEMBRANE PROTEIN PEX13"/>
    <property type="match status" value="1"/>
</dbReference>
<evidence type="ECO:0000256" key="2">
    <source>
        <dbReference type="ARBA" id="ARBA00022443"/>
    </source>
</evidence>
<dbReference type="SMART" id="SM00326">
    <property type="entry name" value="SH3"/>
    <property type="match status" value="1"/>
</dbReference>
<evidence type="ECO:0000256" key="10">
    <source>
        <dbReference type="ARBA" id="ARBA00029693"/>
    </source>
</evidence>
<dbReference type="CDD" id="cd11864">
    <property type="entry name" value="SH3_PEX13_eumet"/>
    <property type="match status" value="1"/>
</dbReference>
<evidence type="ECO:0000256" key="7">
    <source>
        <dbReference type="ARBA" id="ARBA00023010"/>
    </source>
</evidence>
<dbReference type="InterPro" id="IPR035463">
    <property type="entry name" value="Pex13"/>
</dbReference>
<dbReference type="AlphaFoldDB" id="A0A8J2LXU8"/>
<sequence>MSIPTKPWEVSNSGSVGGLSSINSGYQADRLHSSAIPYPGSGGGSVAAVSGAPALPPRPGQTRPLYSSGSVYNRSAMLPYSSYGGGSPYYSSGSSYYSPYSMGSYGMGGGGGFGGGYGGFYGNRMGMYGGYGTNPMNPDGQPTFSQLAEESSANAFQSIESFVSAFGSISAMLESTFHAVYSSFRAVVGVADHMGRLKHILSAMAVFRFFRWVIRRFLYLVGISKIKPEDVESLWGTLSGGVGPDMQRSELESELYPHSKNSSWPILMFLGFIMAGPYLMWKLISSLNLNANAKGAKGWATGQSDHFLAVAQYDFDGMADRELKLRSGQKIRLAPATNQPANVKGWVLASDGVKIGLVPTNYIKILGKRSGGSTDNEISMPPPSAPVTNQFGSHNMHPSMPSMAPGQVDEAAVPNPNIVITPPEFGDNEPTTDKLT</sequence>
<organism evidence="15 16">
    <name type="scientific">Allacma fusca</name>
    <dbReference type="NCBI Taxonomy" id="39272"/>
    <lineage>
        <taxon>Eukaryota</taxon>
        <taxon>Metazoa</taxon>
        <taxon>Ecdysozoa</taxon>
        <taxon>Arthropoda</taxon>
        <taxon>Hexapoda</taxon>
        <taxon>Collembola</taxon>
        <taxon>Symphypleona</taxon>
        <taxon>Sminthuridae</taxon>
        <taxon>Allacma</taxon>
    </lineage>
</organism>
<dbReference type="OrthoDB" id="10037838at2759"/>
<comment type="subcellular location">
    <subcellularLocation>
        <location evidence="12">Peroxisome membrane</location>
    </subcellularLocation>
</comment>
<name>A0A8J2LXU8_9HEXA</name>
<evidence type="ECO:0000256" key="12">
    <source>
        <dbReference type="ARBA" id="ARBA00046271"/>
    </source>
</evidence>
<evidence type="ECO:0000256" key="3">
    <source>
        <dbReference type="ARBA" id="ARBA00022448"/>
    </source>
</evidence>
<evidence type="ECO:0000256" key="8">
    <source>
        <dbReference type="ARBA" id="ARBA00023136"/>
    </source>
</evidence>
<gene>
    <name evidence="15" type="ORF">AFUS01_LOCUS47538</name>
</gene>
<protein>
    <recommendedName>
        <fullName evidence="11">Peroxisomal membrane protein PEX13</fullName>
    </recommendedName>
    <alternativeName>
        <fullName evidence="10">Peroxin-13</fullName>
    </alternativeName>
</protein>
<comment type="similarity">
    <text evidence="1">Belongs to the peroxin-13 family.</text>
</comment>
<keyword evidence="3" id="KW-0813">Transport</keyword>
<keyword evidence="2 13" id="KW-0728">SH3 domain</keyword>
<dbReference type="InterPro" id="IPR007223">
    <property type="entry name" value="Peroxin-13_N"/>
</dbReference>
<dbReference type="PROSITE" id="PS50002">
    <property type="entry name" value="SH3"/>
    <property type="match status" value="1"/>
</dbReference>
<keyword evidence="7" id="KW-0811">Translocation</keyword>
<dbReference type="GO" id="GO:0016560">
    <property type="term" value="P:protein import into peroxisome matrix, docking"/>
    <property type="evidence" value="ECO:0007669"/>
    <property type="project" value="InterPro"/>
</dbReference>
<evidence type="ECO:0000259" key="14">
    <source>
        <dbReference type="PROSITE" id="PS50002"/>
    </source>
</evidence>
<evidence type="ECO:0000256" key="9">
    <source>
        <dbReference type="ARBA" id="ARBA00023140"/>
    </source>
</evidence>
<keyword evidence="9" id="KW-0576">Peroxisome</keyword>
<dbReference type="EMBL" id="CAJVCH010571809">
    <property type="protein sequence ID" value="CAG7838582.1"/>
    <property type="molecule type" value="Genomic_DNA"/>
</dbReference>
<dbReference type="Proteomes" id="UP000708208">
    <property type="component" value="Unassembled WGS sequence"/>
</dbReference>
<keyword evidence="16" id="KW-1185">Reference proteome</keyword>
<evidence type="ECO:0000313" key="15">
    <source>
        <dbReference type="EMBL" id="CAG7838582.1"/>
    </source>
</evidence>
<keyword evidence="6" id="KW-1133">Transmembrane helix</keyword>